<dbReference type="InterPro" id="IPR001331">
    <property type="entry name" value="GDS_CDC24_CS"/>
</dbReference>
<reference evidence="10" key="2">
    <citation type="submission" date="2025-09" db="UniProtKB">
        <authorList>
            <consortium name="Ensembl"/>
        </authorList>
    </citation>
    <scope>IDENTIFICATION</scope>
</reference>
<evidence type="ECO:0000259" key="6">
    <source>
        <dbReference type="PROSITE" id="PS50003"/>
    </source>
</evidence>
<evidence type="ECO:0000313" key="11">
    <source>
        <dbReference type="Proteomes" id="UP000472260"/>
    </source>
</evidence>
<keyword evidence="1 3" id="KW-0344">Guanine-nucleotide releasing factor</keyword>
<keyword evidence="4" id="KW-0175">Coiled coil</keyword>
<dbReference type="PROSITE" id="PS50009">
    <property type="entry name" value="RASGEF_CAT"/>
    <property type="match status" value="1"/>
</dbReference>
<dbReference type="CDD" id="cd00160">
    <property type="entry name" value="RhoGEF"/>
    <property type="match status" value="1"/>
</dbReference>
<dbReference type="FunFam" id="2.30.29.30:FF:000176">
    <property type="entry name" value="ras-specific guanine nucleotide-releasing factor 1 isoform X2"/>
    <property type="match status" value="1"/>
</dbReference>
<protein>
    <submittedName>
        <fullName evidence="10">Ras-specific guanine nucleotide-releasing factor 1-like</fullName>
    </submittedName>
</protein>
<dbReference type="GO" id="GO:0005886">
    <property type="term" value="C:plasma membrane"/>
    <property type="evidence" value="ECO:0007669"/>
    <property type="project" value="TreeGrafter"/>
</dbReference>
<evidence type="ECO:0000259" key="8">
    <source>
        <dbReference type="PROSITE" id="PS50010"/>
    </source>
</evidence>
<dbReference type="Gene3D" id="1.10.840.10">
    <property type="entry name" value="Ras guanine-nucleotide exchange factors catalytic domain"/>
    <property type="match status" value="1"/>
</dbReference>
<dbReference type="FunFam" id="1.20.900.10:FF:000005">
    <property type="entry name" value="Ras-specific guanine nucleotide-releasing factor 1 isoform 2"/>
    <property type="match status" value="1"/>
</dbReference>
<dbReference type="CDD" id="cd06224">
    <property type="entry name" value="REM"/>
    <property type="match status" value="1"/>
</dbReference>
<name>A0A671RST3_9TELE</name>
<dbReference type="PROSITE" id="PS50096">
    <property type="entry name" value="IQ"/>
    <property type="match status" value="1"/>
</dbReference>
<evidence type="ECO:0000256" key="5">
    <source>
        <dbReference type="SAM" id="MobiDB-lite"/>
    </source>
</evidence>
<dbReference type="InterPro" id="IPR001849">
    <property type="entry name" value="PH_domain"/>
</dbReference>
<dbReference type="AlphaFoldDB" id="A0A671RST3"/>
<feature type="domain" description="PH" evidence="6">
    <location>
        <begin position="447"/>
        <end position="563"/>
    </location>
</feature>
<evidence type="ECO:0000259" key="7">
    <source>
        <dbReference type="PROSITE" id="PS50009"/>
    </source>
</evidence>
<feature type="domain" description="N-terminal Ras-GEF" evidence="9">
    <location>
        <begin position="610"/>
        <end position="725"/>
    </location>
</feature>
<feature type="coiled-coil region" evidence="4">
    <location>
        <begin position="150"/>
        <end position="177"/>
    </location>
</feature>
<evidence type="ECO:0000256" key="4">
    <source>
        <dbReference type="SAM" id="Coils"/>
    </source>
</evidence>
<dbReference type="Pfam" id="PF00617">
    <property type="entry name" value="RasGEF"/>
    <property type="match status" value="1"/>
</dbReference>
<dbReference type="PANTHER" id="PTHR23113">
    <property type="entry name" value="GUANINE NUCLEOTIDE EXCHANGE FACTOR"/>
    <property type="match status" value="1"/>
</dbReference>
<keyword evidence="2" id="KW-0677">Repeat</keyword>
<proteinExistence type="predicted"/>
<dbReference type="PROSITE" id="PS00720">
    <property type="entry name" value="RASGEF"/>
    <property type="match status" value="1"/>
</dbReference>
<sequence length="1233" mass="140981">MQKGIRLNDGHVTYLGLLAKKDGTRRGCLSKKSSDNTKWHTKWFALLQNMLFYFESESSSRPSGLYLLEGCVCDRSPSPKPSLSAKECLEKQYYFTVIFNHENQKALELRTEDVKDCDEWVAAISHASYRNLATEHETLMQKYLHLLQIVETEKTVAKQLRQQIEDGEIEIERLKSEVKFVIQSAVGIVQSFLRGWMCRRKWKTIIQDYIRSPHAESMRKRNQVVFSMLEAEAEYVQQLHILVNNFLRPLRMAASSKKPPITHDDVSSIFLNSETIMFLHQIFYQGLKARIASWPTLVLADLFDILLPMLNIYQEFVRNHQYSLQILAHCKQNRDFDKLLKQYEAKPDCEERTLETFLTYPMFQIPRYILTLHELLAHTPHEHVERNSLDYAKSKLEELSRIMHDEVSETENIRKNLAIERMIVEGCEILLDTSQTFVRQGSLIQVPMSEKGKITRGRLGSLSLKKEGERQCFLFSKHLIICTRGSGGKLHLTKNGVVSLIDCTLIEEPEGTDDEYKSGQDLEHLDFKIVVEPKDSQSFTIILVASSRQEKSAWTSDISQCIDNIRCNGLMMNAFEENSKVTVPQMIKSDASLYCDDVDIRFSKMMNSCKVLQIRYASVERLLERLTDLRFLSIDFLNTFLHSYRVFTSADVVLDKLITIYKRPISAIPARSLELFFASSQNNKLLYGEPPKSPRASRKFSSPPPLAITKTSSPNRRRKLSLNIPIITGGKALDLAALSCSSNGYASMYSSMSPFSKTTLDISKLYVSSPITSKIPDEGEGKTDKADEVSLCKQDISVREEGNNDQIPSDEAEAEVSPTKSPTTPKNVKCKNSSEFSLFSYNNGMVMSSCRELDNNRSALSAASAFAIATAGANEGTPTKEKYRRMSLASTGFPTDQRNGDKEFVIRRAATNRVLNVLRHWVSKHSQDFETNTELKMKVISFLEEVMHDPELLTQERKAAANIIRTLTQEDPGDNQICLEEVLQMAERRKSESFENHSALEIAEQLTLLDHLVFKVIPYEEFFGQGWMKNDKNEKTPYIMKTTKHFNDISNLIATEILQSEDVNVRVAVIEKWVAVADICRCLHNYNAVLEITSSLNRSSIFRLKKTWLKVSKQTKTVIDKLQKLVSSEGRFKNLREALKNCDPPCVPYLGMYLTDLAFIEEGTPNYTEDNLVNFSKMRMISHIIREIRQFQQTAYKIDYQPKAALYLLDKSSVMDEEGLYEASLRIEPKVPN</sequence>
<dbReference type="InterPro" id="IPR011993">
    <property type="entry name" value="PH-like_dom_sf"/>
</dbReference>
<keyword evidence="11" id="KW-1185">Reference proteome</keyword>
<dbReference type="FunFam" id="2.30.29.30:FF:000117">
    <property type="entry name" value="ras-specific guanine nucleotide-releasing factor 1 isoform X2"/>
    <property type="match status" value="1"/>
</dbReference>
<dbReference type="Gene3D" id="1.20.870.10">
    <property type="entry name" value="Son of sevenless (SoS) protein Chain: S domain 1"/>
    <property type="match status" value="2"/>
</dbReference>
<evidence type="ECO:0000256" key="1">
    <source>
        <dbReference type="ARBA" id="ARBA00022658"/>
    </source>
</evidence>
<dbReference type="SUPFAM" id="SSF48366">
    <property type="entry name" value="Ras GEF"/>
    <property type="match status" value="1"/>
</dbReference>
<feature type="domain" description="Ras-GEF" evidence="7">
    <location>
        <begin position="998"/>
        <end position="1230"/>
    </location>
</feature>
<dbReference type="InterPro" id="IPR036964">
    <property type="entry name" value="RASGEF_cat_dom_sf"/>
</dbReference>
<dbReference type="PROSITE" id="PS50212">
    <property type="entry name" value="RASGEF_NTER"/>
    <property type="match status" value="1"/>
</dbReference>
<dbReference type="GO" id="GO:0007265">
    <property type="term" value="P:Ras protein signal transduction"/>
    <property type="evidence" value="ECO:0007669"/>
    <property type="project" value="TreeGrafter"/>
</dbReference>
<feature type="region of interest" description="Disordered" evidence="5">
    <location>
        <begin position="797"/>
        <end position="828"/>
    </location>
</feature>
<dbReference type="InterPro" id="IPR001895">
    <property type="entry name" value="RASGEF_cat_dom"/>
</dbReference>
<dbReference type="SMART" id="SM00147">
    <property type="entry name" value="RasGEF"/>
    <property type="match status" value="1"/>
</dbReference>
<dbReference type="InterPro" id="IPR000219">
    <property type="entry name" value="DH_dom"/>
</dbReference>
<dbReference type="FunFam" id="1.20.870.10:FF:000006">
    <property type="entry name" value="ras-specific guanine nucleotide-releasing factor 1 isoform X1"/>
    <property type="match status" value="1"/>
</dbReference>
<feature type="domain" description="PH" evidence="6">
    <location>
        <begin position="22"/>
        <end position="129"/>
    </location>
</feature>
<dbReference type="SUPFAM" id="SSF50729">
    <property type="entry name" value="PH domain-like"/>
    <property type="match status" value="2"/>
</dbReference>
<feature type="compositionally biased region" description="Polar residues" evidence="5">
    <location>
        <begin position="818"/>
        <end position="828"/>
    </location>
</feature>
<dbReference type="CDD" id="cd13261">
    <property type="entry name" value="PH_RasGRF1_2"/>
    <property type="match status" value="1"/>
</dbReference>
<dbReference type="Pfam" id="PF00169">
    <property type="entry name" value="PH"/>
    <property type="match status" value="2"/>
</dbReference>
<reference evidence="10" key="1">
    <citation type="submission" date="2025-08" db="UniProtKB">
        <authorList>
            <consortium name="Ensembl"/>
        </authorList>
    </citation>
    <scope>IDENTIFICATION</scope>
</reference>
<feature type="region of interest" description="Disordered" evidence="5">
    <location>
        <begin position="687"/>
        <end position="714"/>
    </location>
</feature>
<dbReference type="PANTHER" id="PTHR23113:SF193">
    <property type="entry name" value="RAS-SPECIFIC GUANINE NUCLEOTIDE-RELEASING FACTOR 1"/>
    <property type="match status" value="1"/>
</dbReference>
<evidence type="ECO:0000256" key="3">
    <source>
        <dbReference type="PROSITE-ProRule" id="PRU00168"/>
    </source>
</evidence>
<dbReference type="SMART" id="SM00233">
    <property type="entry name" value="PH"/>
    <property type="match status" value="2"/>
</dbReference>
<dbReference type="CDD" id="cd00155">
    <property type="entry name" value="RasGEF"/>
    <property type="match status" value="1"/>
</dbReference>
<dbReference type="FunFam" id="1.20.870.10:FF:000004">
    <property type="entry name" value="Ras-specific guanine nucleotide-releasing factor 1 isoform 2"/>
    <property type="match status" value="1"/>
</dbReference>
<dbReference type="SUPFAM" id="SSF48065">
    <property type="entry name" value="DBL homology domain (DH-domain)"/>
    <property type="match status" value="1"/>
</dbReference>
<dbReference type="Pfam" id="PF00618">
    <property type="entry name" value="RasGEF_N"/>
    <property type="match status" value="1"/>
</dbReference>
<dbReference type="Proteomes" id="UP000472260">
    <property type="component" value="Unassembled WGS sequence"/>
</dbReference>
<evidence type="ECO:0000259" key="9">
    <source>
        <dbReference type="PROSITE" id="PS50212"/>
    </source>
</evidence>
<feature type="domain" description="DH" evidence="8">
    <location>
        <begin position="220"/>
        <end position="406"/>
    </location>
</feature>
<evidence type="ECO:0000313" key="10">
    <source>
        <dbReference type="Ensembl" id="ENSSANP00000086865.1"/>
    </source>
</evidence>
<dbReference type="InterPro" id="IPR019804">
    <property type="entry name" value="Ras_G-nucl-exch_fac_CS"/>
</dbReference>
<dbReference type="SMART" id="SM00325">
    <property type="entry name" value="RhoGEF"/>
    <property type="match status" value="1"/>
</dbReference>
<dbReference type="PROSITE" id="PS00741">
    <property type="entry name" value="DH_1"/>
    <property type="match status" value="1"/>
</dbReference>
<dbReference type="PROSITE" id="PS50003">
    <property type="entry name" value="PH_DOMAIN"/>
    <property type="match status" value="2"/>
</dbReference>
<dbReference type="InterPro" id="IPR035899">
    <property type="entry name" value="DBL_dom_sf"/>
</dbReference>
<evidence type="ECO:0000256" key="2">
    <source>
        <dbReference type="ARBA" id="ARBA00022737"/>
    </source>
</evidence>
<dbReference type="Gene3D" id="2.30.29.30">
    <property type="entry name" value="Pleckstrin-homology domain (PH domain)/Phosphotyrosine-binding domain (PTB)"/>
    <property type="match status" value="2"/>
</dbReference>
<dbReference type="Gene3D" id="1.20.900.10">
    <property type="entry name" value="Dbl homology (DH) domain"/>
    <property type="match status" value="1"/>
</dbReference>
<dbReference type="Ensembl" id="ENSSANT00000092316.1">
    <property type="protein sequence ID" value="ENSSANP00000086865.1"/>
    <property type="gene ID" value="ENSSANG00000043029.1"/>
</dbReference>
<dbReference type="Pfam" id="PF00621">
    <property type="entry name" value="RhoGEF"/>
    <property type="match status" value="1"/>
</dbReference>
<dbReference type="SMART" id="SM00229">
    <property type="entry name" value="RasGEFN"/>
    <property type="match status" value="2"/>
</dbReference>
<dbReference type="InterPro" id="IPR023578">
    <property type="entry name" value="Ras_GEF_dom_sf"/>
</dbReference>
<dbReference type="InterPro" id="IPR000651">
    <property type="entry name" value="Ras-like_Gua-exchang_fac_N"/>
</dbReference>
<dbReference type="InterPro" id="IPR008937">
    <property type="entry name" value="Ras-like_GEF"/>
</dbReference>
<organism evidence="10 11">
    <name type="scientific">Sinocyclocheilus anshuiensis</name>
    <dbReference type="NCBI Taxonomy" id="1608454"/>
    <lineage>
        <taxon>Eukaryota</taxon>
        <taxon>Metazoa</taxon>
        <taxon>Chordata</taxon>
        <taxon>Craniata</taxon>
        <taxon>Vertebrata</taxon>
        <taxon>Euteleostomi</taxon>
        <taxon>Actinopterygii</taxon>
        <taxon>Neopterygii</taxon>
        <taxon>Teleostei</taxon>
        <taxon>Ostariophysi</taxon>
        <taxon>Cypriniformes</taxon>
        <taxon>Cyprinidae</taxon>
        <taxon>Cyprininae</taxon>
        <taxon>Sinocyclocheilus</taxon>
    </lineage>
</organism>
<dbReference type="GO" id="GO:0005085">
    <property type="term" value="F:guanyl-nucleotide exchange factor activity"/>
    <property type="evidence" value="ECO:0007669"/>
    <property type="project" value="UniProtKB-KW"/>
</dbReference>
<dbReference type="PROSITE" id="PS50010">
    <property type="entry name" value="DH_2"/>
    <property type="match status" value="1"/>
</dbReference>
<gene>
    <name evidence="10" type="primary">LOC107691143</name>
</gene>
<accession>A0A671RST3</accession>